<dbReference type="Proteomes" id="UP000005244">
    <property type="component" value="Unassembled WGS sequence"/>
</dbReference>
<accession>J5UJ71</accession>
<sequence length="62" mass="7141">MTDVQKVFITKEVADEVGLNPSYLIKLAKKIGLNKNEMREAGSRNYLFSEEGVKKIKLWIKK</sequence>
<dbReference type="EMBL" id="ALNK01000017">
    <property type="protein sequence ID" value="EJU22954.1"/>
    <property type="molecule type" value="Genomic_DNA"/>
</dbReference>
<evidence type="ECO:0000313" key="1">
    <source>
        <dbReference type="EMBL" id="EJU22954.1"/>
    </source>
</evidence>
<organism evidence="1 2">
    <name type="scientific">Peptoanaerobacter stomatis</name>
    <dbReference type="NCBI Taxonomy" id="796937"/>
    <lineage>
        <taxon>Bacteria</taxon>
        <taxon>Bacillati</taxon>
        <taxon>Bacillota</taxon>
        <taxon>Clostridia</taxon>
        <taxon>Peptostreptococcales</taxon>
        <taxon>Filifactoraceae</taxon>
        <taxon>Peptoanaerobacter</taxon>
    </lineage>
</organism>
<name>J5UJ71_9FIRM</name>
<reference evidence="1 2" key="1">
    <citation type="submission" date="2012-07" db="EMBL/GenBank/DDBJ databases">
        <authorList>
            <person name="Durkin A.S."/>
            <person name="McCorrison J."/>
            <person name="Torralba M."/>
            <person name="Gillis M."/>
            <person name="Methe B."/>
            <person name="Sutton G."/>
            <person name="Nelson K.E."/>
        </authorList>
    </citation>
    <scope>NUCLEOTIDE SEQUENCE [LARGE SCALE GENOMIC DNA]</scope>
    <source>
        <strain evidence="1 2">OBRC8</strain>
    </source>
</reference>
<proteinExistence type="predicted"/>
<comment type="caution">
    <text evidence="1">The sequence shown here is derived from an EMBL/GenBank/DDBJ whole genome shotgun (WGS) entry which is preliminary data.</text>
</comment>
<evidence type="ECO:0000313" key="2">
    <source>
        <dbReference type="Proteomes" id="UP000005244"/>
    </source>
</evidence>
<protein>
    <submittedName>
        <fullName evidence="1">Uncharacterized protein</fullName>
    </submittedName>
</protein>
<dbReference type="AlphaFoldDB" id="J5UJ71"/>
<dbReference type="RefSeq" id="WP_009530848.1">
    <property type="nucleotide sequence ID" value="NZ_ALNK01000017.1"/>
</dbReference>
<keyword evidence="2" id="KW-1185">Reference proteome</keyword>
<gene>
    <name evidence="1" type="ORF">HMPREF1143_0493</name>
</gene>
<dbReference type="PATRIC" id="fig|796941.3.peg.1005"/>